<feature type="region of interest" description="Disordered" evidence="3">
    <location>
        <begin position="438"/>
        <end position="458"/>
    </location>
</feature>
<feature type="compositionally biased region" description="Basic and acidic residues" evidence="3">
    <location>
        <begin position="448"/>
        <end position="458"/>
    </location>
</feature>
<dbReference type="Proteomes" id="UP000250235">
    <property type="component" value="Unassembled WGS sequence"/>
</dbReference>
<accession>A0A2Z7CH09</accession>
<dbReference type="EMBL" id="KQ996417">
    <property type="protein sequence ID" value="KZV45167.1"/>
    <property type="molecule type" value="Genomic_DNA"/>
</dbReference>
<dbReference type="PANTHER" id="PTHR31471:SF13">
    <property type="entry name" value="REMORIN FAMILY PROTEIN"/>
    <property type="match status" value="1"/>
</dbReference>
<feature type="compositionally biased region" description="Basic and acidic residues" evidence="3">
    <location>
        <begin position="371"/>
        <end position="384"/>
    </location>
</feature>
<evidence type="ECO:0000256" key="1">
    <source>
        <dbReference type="ARBA" id="ARBA00005711"/>
    </source>
</evidence>
<feature type="region of interest" description="Disordered" evidence="3">
    <location>
        <begin position="255"/>
        <end position="280"/>
    </location>
</feature>
<evidence type="ECO:0000256" key="3">
    <source>
        <dbReference type="SAM" id="MobiDB-lite"/>
    </source>
</evidence>
<keyword evidence="2" id="KW-0175">Coiled coil</keyword>
<comment type="similarity">
    <text evidence="1">Belongs to the remorin family.</text>
</comment>
<protein>
    <recommendedName>
        <fullName evidence="4">Remorin C-terminal domain-containing protein</fullName>
    </recommendedName>
</protein>
<feature type="compositionally biased region" description="Basic and acidic residues" evidence="3">
    <location>
        <begin position="142"/>
        <end position="160"/>
    </location>
</feature>
<dbReference type="InterPro" id="IPR005516">
    <property type="entry name" value="Remorin_C"/>
</dbReference>
<evidence type="ECO:0000313" key="5">
    <source>
        <dbReference type="EMBL" id="KZV45167.1"/>
    </source>
</evidence>
<keyword evidence="6" id="KW-1185">Reference proteome</keyword>
<dbReference type="OrthoDB" id="648416at2759"/>
<evidence type="ECO:0000259" key="4">
    <source>
        <dbReference type="Pfam" id="PF03763"/>
    </source>
</evidence>
<reference evidence="5 6" key="1">
    <citation type="journal article" date="2015" name="Proc. Natl. Acad. Sci. U.S.A.">
        <title>The resurrection genome of Boea hygrometrica: A blueprint for survival of dehydration.</title>
        <authorList>
            <person name="Xiao L."/>
            <person name="Yang G."/>
            <person name="Zhang L."/>
            <person name="Yang X."/>
            <person name="Zhao S."/>
            <person name="Ji Z."/>
            <person name="Zhou Q."/>
            <person name="Hu M."/>
            <person name="Wang Y."/>
            <person name="Chen M."/>
            <person name="Xu Y."/>
            <person name="Jin H."/>
            <person name="Xiao X."/>
            <person name="Hu G."/>
            <person name="Bao F."/>
            <person name="Hu Y."/>
            <person name="Wan P."/>
            <person name="Li L."/>
            <person name="Deng X."/>
            <person name="Kuang T."/>
            <person name="Xiang C."/>
            <person name="Zhu J.K."/>
            <person name="Oliver M.J."/>
            <person name="He Y."/>
        </authorList>
    </citation>
    <scope>NUCLEOTIDE SEQUENCE [LARGE SCALE GENOMIC DNA]</scope>
    <source>
        <strain evidence="6">cv. XS01</strain>
    </source>
</reference>
<feature type="region of interest" description="Disordered" evidence="3">
    <location>
        <begin position="371"/>
        <end position="400"/>
    </location>
</feature>
<dbReference type="Pfam" id="PF03763">
    <property type="entry name" value="Remorin_C"/>
    <property type="match status" value="1"/>
</dbReference>
<feature type="coiled-coil region" evidence="2">
    <location>
        <begin position="499"/>
        <end position="541"/>
    </location>
</feature>
<gene>
    <name evidence="5" type="ORF">F511_11767</name>
</gene>
<dbReference type="AlphaFoldDB" id="A0A2Z7CH09"/>
<feature type="domain" description="Remorin C-terminal" evidence="4">
    <location>
        <begin position="474"/>
        <end position="566"/>
    </location>
</feature>
<organism evidence="5 6">
    <name type="scientific">Dorcoceras hygrometricum</name>
    <dbReference type="NCBI Taxonomy" id="472368"/>
    <lineage>
        <taxon>Eukaryota</taxon>
        <taxon>Viridiplantae</taxon>
        <taxon>Streptophyta</taxon>
        <taxon>Embryophyta</taxon>
        <taxon>Tracheophyta</taxon>
        <taxon>Spermatophyta</taxon>
        <taxon>Magnoliopsida</taxon>
        <taxon>eudicotyledons</taxon>
        <taxon>Gunneridae</taxon>
        <taxon>Pentapetalae</taxon>
        <taxon>asterids</taxon>
        <taxon>lamiids</taxon>
        <taxon>Lamiales</taxon>
        <taxon>Gesneriaceae</taxon>
        <taxon>Didymocarpoideae</taxon>
        <taxon>Trichosporeae</taxon>
        <taxon>Loxocarpinae</taxon>
        <taxon>Dorcoceras</taxon>
    </lineage>
</organism>
<evidence type="ECO:0000256" key="2">
    <source>
        <dbReference type="SAM" id="Coils"/>
    </source>
</evidence>
<name>A0A2Z7CH09_9LAMI</name>
<dbReference type="PANTHER" id="PTHR31471">
    <property type="entry name" value="OS02G0116800 PROTEIN"/>
    <property type="match status" value="1"/>
</dbReference>
<sequence length="578" mass="64254">MPELGFQDLRSGFMAREMSPNSVIFNAESKFSIFSPASGSAERCSFASDAPDQDSLLSQVMLMDYLRHESSENLSCSDLDPNISTLVIKNSFLLSRNENSEVQKLCRSEAGTTEDENVATVSEKKSFSRAVRECQDRRLRSEILSKKSDRQGPASIDHEYSATISVSSSSPSPRLGVMKKASAAAHRTSTFPSPETPNQHTSIAVQKGWSSERVPQHMNADKWNVNSAFPPYNNGRTLPSKWEDAERWIFSPMSGDGAIRTSVQQPQKRPKSKSGPLGPPGVAYYQMFSPAPSMFEGGNTRKLDANSSFLTGVMAKDALSIRHGDCEGREHFLPVMEPSIARSISIHGCSEILNQSLFLGYQDDKYETQTAEKDVSSGCSRRDMATQMSPESSIHSSSGRRLSFSLATPSTLPIVELKSIHSSKPEIKDMPVDGHVTMTRWSKNNRNKGSEKGRGYVDDLKRKALDIVSASRDSTQPSKSNSTIRREEDRIAAWENLQKAKAEAAIRKLEMKLEKKRSSSMDKIMNKLRSAQKRAQDMRSSMLTTETHQIERLPTKALSVRRTRQFGSFSGCFTCHAF</sequence>
<feature type="compositionally biased region" description="Low complexity" evidence="3">
    <location>
        <begin position="389"/>
        <end position="400"/>
    </location>
</feature>
<feature type="region of interest" description="Disordered" evidence="3">
    <location>
        <begin position="142"/>
        <end position="179"/>
    </location>
</feature>
<evidence type="ECO:0000313" key="6">
    <source>
        <dbReference type="Proteomes" id="UP000250235"/>
    </source>
</evidence>
<proteinExistence type="inferred from homology"/>